<proteinExistence type="predicted"/>
<keyword evidence="2" id="KW-0315">Glutamine amidotransferase</keyword>
<reference evidence="3" key="1">
    <citation type="journal article" date="2019" name="Int. J. Syst. Evol. Microbiol.">
        <title>The Global Catalogue of Microorganisms (GCM) 10K type strain sequencing project: providing services to taxonomists for standard genome sequencing and annotation.</title>
        <authorList>
            <consortium name="The Broad Institute Genomics Platform"/>
            <consortium name="The Broad Institute Genome Sequencing Center for Infectious Disease"/>
            <person name="Wu L."/>
            <person name="Ma J."/>
        </authorList>
    </citation>
    <scope>NUCLEOTIDE SEQUENCE [LARGE SCALE GENOMIC DNA]</scope>
    <source>
        <strain evidence="3">JCM 17066</strain>
    </source>
</reference>
<dbReference type="RefSeq" id="WP_378996266.1">
    <property type="nucleotide sequence ID" value="NZ_JBHSMT010000012.1"/>
</dbReference>
<organism evidence="2 3">
    <name type="scientific">Paraherbaspirillum soli</name>
    <dbReference type="NCBI Taxonomy" id="631222"/>
    <lineage>
        <taxon>Bacteria</taxon>
        <taxon>Pseudomonadati</taxon>
        <taxon>Pseudomonadota</taxon>
        <taxon>Betaproteobacteria</taxon>
        <taxon>Burkholderiales</taxon>
        <taxon>Oxalobacteraceae</taxon>
        <taxon>Paraherbaspirillum</taxon>
    </lineage>
</organism>
<dbReference type="SUPFAM" id="SSF52317">
    <property type="entry name" value="Class I glutamine amidotransferase-like"/>
    <property type="match status" value="1"/>
</dbReference>
<evidence type="ECO:0000259" key="1">
    <source>
        <dbReference type="Pfam" id="PF00117"/>
    </source>
</evidence>
<gene>
    <name evidence="2" type="ORF">ACFPM8_06565</name>
</gene>
<keyword evidence="3" id="KW-1185">Reference proteome</keyword>
<dbReference type="EMBL" id="JBHSMT010000012">
    <property type="protein sequence ID" value="MFC5473621.1"/>
    <property type="molecule type" value="Genomic_DNA"/>
</dbReference>
<dbReference type="PANTHER" id="PTHR42695:SF5">
    <property type="entry name" value="GLUTAMINE AMIDOTRANSFERASE YLR126C-RELATED"/>
    <property type="match status" value="1"/>
</dbReference>
<evidence type="ECO:0000313" key="3">
    <source>
        <dbReference type="Proteomes" id="UP001596045"/>
    </source>
</evidence>
<dbReference type="NCBIfam" id="NF005458">
    <property type="entry name" value="PRK07053.1"/>
    <property type="match status" value="1"/>
</dbReference>
<dbReference type="Pfam" id="PF00117">
    <property type="entry name" value="GATase"/>
    <property type="match status" value="1"/>
</dbReference>
<dbReference type="Gene3D" id="3.40.50.880">
    <property type="match status" value="1"/>
</dbReference>
<dbReference type="Proteomes" id="UP001596045">
    <property type="component" value="Unassembled WGS sequence"/>
</dbReference>
<comment type="caution">
    <text evidence="2">The sequence shown here is derived from an EMBL/GenBank/DDBJ whole genome shotgun (WGS) entry which is preliminary data.</text>
</comment>
<dbReference type="InterPro" id="IPR044992">
    <property type="entry name" value="ChyE-like"/>
</dbReference>
<sequence>MKTAIAIRHVHFENLGSFEQVLRDKGFSIQYLEATEDNLYQHVAEVDPELLVVLGGPIGVYETAHYPCLRQEIGVLQNRLAQKKPTLGICLGAQLIASALGSKVYSGGYKEIGWSPLTLSDAGKDSPLSFLGQAPTSVLHWHGDTFDLPEGAVHLASTKLCKNQAFSYGKNVLGLQFHAEVLANSIEAWLIGHACEIANAQGVTVNDLRADTASHAAHLEGQAKQFFAAWLEQVSLA</sequence>
<evidence type="ECO:0000313" key="2">
    <source>
        <dbReference type="EMBL" id="MFC5473621.1"/>
    </source>
</evidence>
<feature type="domain" description="Glutamine amidotransferase" evidence="1">
    <location>
        <begin position="20"/>
        <end position="182"/>
    </location>
</feature>
<dbReference type="PANTHER" id="PTHR42695">
    <property type="entry name" value="GLUTAMINE AMIDOTRANSFERASE YLR126C-RELATED"/>
    <property type="match status" value="1"/>
</dbReference>
<dbReference type="PROSITE" id="PS51273">
    <property type="entry name" value="GATASE_TYPE_1"/>
    <property type="match status" value="1"/>
</dbReference>
<name>A0ABW0M7R4_9BURK</name>
<dbReference type="InterPro" id="IPR029062">
    <property type="entry name" value="Class_I_gatase-like"/>
</dbReference>
<dbReference type="CDD" id="cd01741">
    <property type="entry name" value="GATase1_1"/>
    <property type="match status" value="1"/>
</dbReference>
<accession>A0ABW0M7R4</accession>
<dbReference type="InterPro" id="IPR017926">
    <property type="entry name" value="GATASE"/>
</dbReference>
<protein>
    <submittedName>
        <fullName evidence="2">Glutamine amidotransferase</fullName>
    </submittedName>
</protein>